<gene>
    <name evidence="1" type="ORF">AU252_01505</name>
</gene>
<name>A0A0U3GLE6_9MICC</name>
<evidence type="ECO:0000313" key="2">
    <source>
        <dbReference type="Proteomes" id="UP000065151"/>
    </source>
</evidence>
<dbReference type="Proteomes" id="UP000065151">
    <property type="component" value="Chromosome"/>
</dbReference>
<evidence type="ECO:0000313" key="1">
    <source>
        <dbReference type="EMBL" id="ALV40006.1"/>
    </source>
</evidence>
<reference evidence="1 2" key="1">
    <citation type="submission" date="2015-12" db="EMBL/GenBank/DDBJ databases">
        <authorList>
            <person name="Shamseldin A."/>
            <person name="Moawad H."/>
            <person name="Abd El-Rahim W.M."/>
            <person name="Sadowsky M.J."/>
        </authorList>
    </citation>
    <scope>NUCLEOTIDE SEQUENCE [LARGE SCALE GENOMIC DNA]</scope>
    <source>
        <strain evidence="1 2">Ar51</strain>
    </source>
</reference>
<organism evidence="1">
    <name type="scientific">Pseudarthrobacter sulfonivorans</name>
    <dbReference type="NCBI Taxonomy" id="121292"/>
    <lineage>
        <taxon>Bacteria</taxon>
        <taxon>Bacillati</taxon>
        <taxon>Actinomycetota</taxon>
        <taxon>Actinomycetes</taxon>
        <taxon>Micrococcales</taxon>
        <taxon>Micrococcaceae</taxon>
        <taxon>Pseudarthrobacter</taxon>
    </lineage>
</organism>
<dbReference type="EMBL" id="CP013747">
    <property type="protein sequence ID" value="ALV40006.1"/>
    <property type="molecule type" value="Genomic_DNA"/>
</dbReference>
<accession>A0A0U3GLE6</accession>
<dbReference type="AlphaFoldDB" id="A0A0U3GLE6"/>
<sequence>MRSKIPELTQALPGRFSQNHRVMTRLYLHRIDAHTDDIHDLYNRIEQAMGALSPHKRTSREHARGQRRSLSNRWTAGLVGRHHPGV</sequence>
<proteinExistence type="predicted"/>
<protein>
    <submittedName>
        <fullName evidence="1">Uncharacterized protein</fullName>
    </submittedName>
</protein>
<dbReference type="KEGG" id="psul:AU252_01505"/>